<evidence type="ECO:0000313" key="3">
    <source>
        <dbReference type="EMBL" id="GAA4232198.1"/>
    </source>
</evidence>
<reference evidence="4" key="1">
    <citation type="journal article" date="2019" name="Int. J. Syst. Evol. Microbiol.">
        <title>The Global Catalogue of Microorganisms (GCM) 10K type strain sequencing project: providing services to taxonomists for standard genome sequencing and annotation.</title>
        <authorList>
            <consortium name="The Broad Institute Genomics Platform"/>
            <consortium name="The Broad Institute Genome Sequencing Center for Infectious Disease"/>
            <person name="Wu L."/>
            <person name="Ma J."/>
        </authorList>
    </citation>
    <scope>NUCLEOTIDE SEQUENCE [LARGE SCALE GENOMIC DNA]</scope>
    <source>
        <strain evidence="4">JCM 17630</strain>
    </source>
</reference>
<dbReference type="RefSeq" id="WP_344786625.1">
    <property type="nucleotide sequence ID" value="NZ_BAABCA010000001.1"/>
</dbReference>
<dbReference type="NCBIfam" id="TIGR04183">
    <property type="entry name" value="Por_Secre_tail"/>
    <property type="match status" value="1"/>
</dbReference>
<evidence type="ECO:0000259" key="2">
    <source>
        <dbReference type="Pfam" id="PF18962"/>
    </source>
</evidence>
<gene>
    <name evidence="3" type="ORF">GCM10022291_06450</name>
</gene>
<keyword evidence="1" id="KW-0732">Signal</keyword>
<dbReference type="Pfam" id="PF18962">
    <property type="entry name" value="Por_Secre_tail"/>
    <property type="match status" value="1"/>
</dbReference>
<evidence type="ECO:0000256" key="1">
    <source>
        <dbReference type="ARBA" id="ARBA00022729"/>
    </source>
</evidence>
<name>A0ABP8C2G6_9FLAO</name>
<organism evidence="3 4">
    <name type="scientific">Postechiella marina</name>
    <dbReference type="NCBI Taxonomy" id="943941"/>
    <lineage>
        <taxon>Bacteria</taxon>
        <taxon>Pseudomonadati</taxon>
        <taxon>Bacteroidota</taxon>
        <taxon>Flavobacteriia</taxon>
        <taxon>Flavobacteriales</taxon>
        <taxon>Flavobacteriaceae</taxon>
        <taxon>Postechiella</taxon>
    </lineage>
</organism>
<protein>
    <recommendedName>
        <fullName evidence="2">Secretion system C-terminal sorting domain-containing protein</fullName>
    </recommendedName>
</protein>
<sequence>MSNKNFSENYALGEIGTVVFDIKTTPKVNNVNVPANGTYTTGQNLDFTANFNENIIVNTTSGTPQIAVTIGSVVRQATYISGSGTSTLLFRYTVTTGDLDTDGIAVGALSANGSTLQDASGNNANLTLNSVGSTLNVLVDSTLSIDAFKNEAQFSMYPNPSRNNVNIKTSLGGEFQIINQLGQNVKTFRLQSAIENNIYVGNLSNGLYFVKGSNGVSKKLVIKN</sequence>
<dbReference type="EMBL" id="BAABCA010000001">
    <property type="protein sequence ID" value="GAA4232198.1"/>
    <property type="molecule type" value="Genomic_DNA"/>
</dbReference>
<dbReference type="Proteomes" id="UP001501496">
    <property type="component" value="Unassembled WGS sequence"/>
</dbReference>
<proteinExistence type="predicted"/>
<dbReference type="InterPro" id="IPR026444">
    <property type="entry name" value="Secre_tail"/>
</dbReference>
<feature type="domain" description="Secretion system C-terminal sorting" evidence="2">
    <location>
        <begin position="156"/>
        <end position="222"/>
    </location>
</feature>
<comment type="caution">
    <text evidence="3">The sequence shown here is derived from an EMBL/GenBank/DDBJ whole genome shotgun (WGS) entry which is preliminary data.</text>
</comment>
<keyword evidence="4" id="KW-1185">Reference proteome</keyword>
<accession>A0ABP8C2G6</accession>
<evidence type="ECO:0000313" key="4">
    <source>
        <dbReference type="Proteomes" id="UP001501496"/>
    </source>
</evidence>